<evidence type="ECO:0000256" key="1">
    <source>
        <dbReference type="SAM" id="MobiDB-lite"/>
    </source>
</evidence>
<dbReference type="RefSeq" id="XP_004258379.1">
    <property type="nucleotide sequence ID" value="XM_004258331.1"/>
</dbReference>
<accession>L7FMI9</accession>
<feature type="region of interest" description="Disordered" evidence="1">
    <location>
        <begin position="12"/>
        <end position="39"/>
    </location>
</feature>
<dbReference type="EMBL" id="KB206458">
    <property type="protein sequence ID" value="ELP91608.1"/>
    <property type="molecule type" value="Genomic_DNA"/>
</dbReference>
<evidence type="ECO:0000313" key="3">
    <source>
        <dbReference type="Proteomes" id="UP000014680"/>
    </source>
</evidence>
<organism evidence="2 3">
    <name type="scientific">Entamoeba invadens IP1</name>
    <dbReference type="NCBI Taxonomy" id="370355"/>
    <lineage>
        <taxon>Eukaryota</taxon>
        <taxon>Amoebozoa</taxon>
        <taxon>Evosea</taxon>
        <taxon>Archamoebae</taxon>
        <taxon>Mastigamoebida</taxon>
        <taxon>Entamoebidae</taxon>
        <taxon>Entamoeba</taxon>
    </lineage>
</organism>
<gene>
    <name evidence="2" type="ORF">EIN_129880</name>
</gene>
<feature type="compositionally biased region" description="Polar residues" evidence="1">
    <location>
        <begin position="28"/>
        <end position="37"/>
    </location>
</feature>
<evidence type="ECO:0000313" key="2">
    <source>
        <dbReference type="EMBL" id="ELP91608.1"/>
    </source>
</evidence>
<proteinExistence type="predicted"/>
<name>L7FMI9_ENTIV</name>
<dbReference type="KEGG" id="eiv:EIN_129880"/>
<dbReference type="GeneID" id="14890571"/>
<reference evidence="2 3" key="1">
    <citation type="submission" date="2012-10" db="EMBL/GenBank/DDBJ databases">
        <authorList>
            <person name="Zafar N."/>
            <person name="Inman J."/>
            <person name="Hall N."/>
            <person name="Lorenzi H."/>
            <person name="Caler E."/>
        </authorList>
    </citation>
    <scope>NUCLEOTIDE SEQUENCE [LARGE SCALE GENOMIC DNA]</scope>
    <source>
        <strain evidence="2 3">IP1</strain>
    </source>
</reference>
<dbReference type="VEuPathDB" id="AmoebaDB:EIN_129880"/>
<protein>
    <submittedName>
        <fullName evidence="2">Uncharacterized protein</fullName>
    </submittedName>
</protein>
<dbReference type="Proteomes" id="UP000014680">
    <property type="component" value="Unassembled WGS sequence"/>
</dbReference>
<dbReference type="AlphaFoldDB" id="L7FMI9"/>
<sequence>MNALTMLEKLDRINSREHTTKPHKKSRSSFVPRSPKQTPHLFPFQATPYNFEGKTVYIALVDAFGNFYSSFKPKHFVLMQRTRGKEWWMKSAIKEKSKTYYVVALNSFGDIIDGTCPPS</sequence>
<keyword evidence="3" id="KW-1185">Reference proteome</keyword>